<evidence type="ECO:0000313" key="7">
    <source>
        <dbReference type="EMBL" id="MBB5998510.1"/>
    </source>
</evidence>
<dbReference type="GO" id="GO:0005524">
    <property type="term" value="F:ATP binding"/>
    <property type="evidence" value="ECO:0007669"/>
    <property type="project" value="UniProtKB-KW"/>
</dbReference>
<feature type="compositionally biased region" description="Basic and acidic residues" evidence="5">
    <location>
        <begin position="208"/>
        <end position="223"/>
    </location>
</feature>
<dbReference type="CDD" id="cd03230">
    <property type="entry name" value="ABC_DR_subfamily_A"/>
    <property type="match status" value="1"/>
</dbReference>
<keyword evidence="8" id="KW-1185">Reference proteome</keyword>
<dbReference type="GO" id="GO:0016887">
    <property type="term" value="F:ATP hydrolysis activity"/>
    <property type="evidence" value="ECO:0007669"/>
    <property type="project" value="InterPro"/>
</dbReference>
<gene>
    <name evidence="7" type="ORF">HNR25_002261</name>
</gene>
<evidence type="ECO:0000256" key="4">
    <source>
        <dbReference type="ARBA" id="ARBA00022840"/>
    </source>
</evidence>
<keyword evidence="2" id="KW-0813">Transport</keyword>
<dbReference type="Pfam" id="PF00005">
    <property type="entry name" value="ABC_tran"/>
    <property type="match status" value="1"/>
</dbReference>
<evidence type="ECO:0000313" key="8">
    <source>
        <dbReference type="Proteomes" id="UP000578077"/>
    </source>
</evidence>
<accession>A0A841EDH9</accession>
<dbReference type="Gene3D" id="3.40.50.300">
    <property type="entry name" value="P-loop containing nucleotide triphosphate hydrolases"/>
    <property type="match status" value="1"/>
</dbReference>
<organism evidence="7 8">
    <name type="scientific">Streptomonospora salina</name>
    <dbReference type="NCBI Taxonomy" id="104205"/>
    <lineage>
        <taxon>Bacteria</taxon>
        <taxon>Bacillati</taxon>
        <taxon>Actinomycetota</taxon>
        <taxon>Actinomycetes</taxon>
        <taxon>Streptosporangiales</taxon>
        <taxon>Nocardiopsidaceae</taxon>
        <taxon>Streptomonospora</taxon>
    </lineage>
</organism>
<reference evidence="7 8" key="1">
    <citation type="submission" date="2020-08" db="EMBL/GenBank/DDBJ databases">
        <title>Sequencing the genomes of 1000 actinobacteria strains.</title>
        <authorList>
            <person name="Klenk H.-P."/>
        </authorList>
    </citation>
    <scope>NUCLEOTIDE SEQUENCE [LARGE SCALE GENOMIC DNA]</scope>
    <source>
        <strain evidence="7 8">DSM 44593</strain>
    </source>
</reference>
<feature type="region of interest" description="Disordered" evidence="5">
    <location>
        <begin position="208"/>
        <end position="231"/>
    </location>
</feature>
<protein>
    <submittedName>
        <fullName evidence="7">ABC-type multidrug transport system ATPase subunit</fullName>
    </submittedName>
</protein>
<evidence type="ECO:0000256" key="1">
    <source>
        <dbReference type="ARBA" id="ARBA00005417"/>
    </source>
</evidence>
<dbReference type="InterPro" id="IPR003439">
    <property type="entry name" value="ABC_transporter-like_ATP-bd"/>
</dbReference>
<name>A0A841EDH9_9ACTN</name>
<dbReference type="EMBL" id="JACHLY010000001">
    <property type="protein sequence ID" value="MBB5998510.1"/>
    <property type="molecule type" value="Genomic_DNA"/>
</dbReference>
<evidence type="ECO:0000256" key="2">
    <source>
        <dbReference type="ARBA" id="ARBA00022448"/>
    </source>
</evidence>
<sequence>MPSHDRPAVLFDDVVRAYSPAHAIGPVNLRADAGECVALVGANGSGKSTMLRVASGTDRPTAGSVSVLGAPPRPTDPEFRRAVFVLEELSYFPDLSVREHLELVAAGHGLGRGGDARISETLARCRLDAHARANPRTLSRGQRQLLAIASMLLPPQPRVFVLDEPESHLDGPARTWLGATLQRIKDEGGVVLLATHQSSLADRLADRTVELDEGEPRSGDGSRGDGGTGGE</sequence>
<dbReference type="RefSeq" id="WP_221457510.1">
    <property type="nucleotide sequence ID" value="NZ_BAABKT010000007.1"/>
</dbReference>
<dbReference type="SMART" id="SM00382">
    <property type="entry name" value="AAA"/>
    <property type="match status" value="1"/>
</dbReference>
<proteinExistence type="inferred from homology"/>
<dbReference type="PROSITE" id="PS50893">
    <property type="entry name" value="ABC_TRANSPORTER_2"/>
    <property type="match status" value="1"/>
</dbReference>
<dbReference type="PANTHER" id="PTHR43335:SF4">
    <property type="entry name" value="ABC TRANSPORTER, ATP-BINDING PROTEIN"/>
    <property type="match status" value="1"/>
</dbReference>
<dbReference type="InterPro" id="IPR003593">
    <property type="entry name" value="AAA+_ATPase"/>
</dbReference>
<evidence type="ECO:0000259" key="6">
    <source>
        <dbReference type="PROSITE" id="PS50893"/>
    </source>
</evidence>
<dbReference type="PANTHER" id="PTHR43335">
    <property type="entry name" value="ABC TRANSPORTER, ATP-BINDING PROTEIN"/>
    <property type="match status" value="1"/>
</dbReference>
<dbReference type="SUPFAM" id="SSF52540">
    <property type="entry name" value="P-loop containing nucleoside triphosphate hydrolases"/>
    <property type="match status" value="1"/>
</dbReference>
<comment type="similarity">
    <text evidence="1">Belongs to the ABC transporter superfamily.</text>
</comment>
<keyword evidence="3" id="KW-0547">Nucleotide-binding</keyword>
<dbReference type="InterPro" id="IPR027417">
    <property type="entry name" value="P-loop_NTPase"/>
</dbReference>
<feature type="domain" description="ABC transporter" evidence="6">
    <location>
        <begin position="9"/>
        <end position="231"/>
    </location>
</feature>
<evidence type="ECO:0000256" key="3">
    <source>
        <dbReference type="ARBA" id="ARBA00022741"/>
    </source>
</evidence>
<keyword evidence="4" id="KW-0067">ATP-binding</keyword>
<comment type="caution">
    <text evidence="7">The sequence shown here is derived from an EMBL/GenBank/DDBJ whole genome shotgun (WGS) entry which is preliminary data.</text>
</comment>
<dbReference type="Proteomes" id="UP000578077">
    <property type="component" value="Unassembled WGS sequence"/>
</dbReference>
<dbReference type="AlphaFoldDB" id="A0A841EDH9"/>
<evidence type="ECO:0000256" key="5">
    <source>
        <dbReference type="SAM" id="MobiDB-lite"/>
    </source>
</evidence>